<evidence type="ECO:0000313" key="3">
    <source>
        <dbReference type="Proteomes" id="UP000231279"/>
    </source>
</evidence>
<dbReference type="PANTHER" id="PTHR46250">
    <property type="entry name" value="MYB/SANT-LIKE DNA-BINDING DOMAIN PROTEIN-RELATED"/>
    <property type="match status" value="1"/>
</dbReference>
<feature type="region of interest" description="Disordered" evidence="1">
    <location>
        <begin position="185"/>
        <end position="224"/>
    </location>
</feature>
<comment type="caution">
    <text evidence="2">The sequence shown here is derived from an EMBL/GenBank/DDBJ whole genome shotgun (WGS) entry which is preliminary data.</text>
</comment>
<evidence type="ECO:0000313" key="2">
    <source>
        <dbReference type="EMBL" id="PIN02049.1"/>
    </source>
</evidence>
<accession>A0A2G9G9T7</accession>
<gene>
    <name evidence="2" type="ORF">CDL12_25441</name>
</gene>
<evidence type="ECO:0000256" key="1">
    <source>
        <dbReference type="SAM" id="MobiDB-lite"/>
    </source>
</evidence>
<dbReference type="Proteomes" id="UP000231279">
    <property type="component" value="Unassembled WGS sequence"/>
</dbReference>
<protein>
    <recommendedName>
        <fullName evidence="4">Myb/SANT-like domain-containing protein</fullName>
    </recommendedName>
</protein>
<feature type="region of interest" description="Disordered" evidence="1">
    <location>
        <begin position="1"/>
        <end position="25"/>
    </location>
</feature>
<sequence>MAQSVTSSKSTDRSTKAPAEPRRFWTPHEDETLIQSLKELQKLPSFGLCIKHTESKLQVWKKTYATLLGILSTSRDLGATMDPSTYTIVVENESVWDEYVKVHQEARSLKNRSQPMYDSWVEIFGTDRATGVGSIDAGDIVTEMLNKACAPNVEVGADDTIQPLSLPCSARKGTLEGAEYDALSMEATPGSASKNKTNPLSKRKHSEDAAELNQPKQTQAEMDSSRRAALFQVLRELPVLSLDDRINATRHLAHNKGDMDAFWRMDKKTLGRFVMILLGANFGSFD</sequence>
<organism evidence="2 3">
    <name type="scientific">Handroanthus impetiginosus</name>
    <dbReference type="NCBI Taxonomy" id="429701"/>
    <lineage>
        <taxon>Eukaryota</taxon>
        <taxon>Viridiplantae</taxon>
        <taxon>Streptophyta</taxon>
        <taxon>Embryophyta</taxon>
        <taxon>Tracheophyta</taxon>
        <taxon>Spermatophyta</taxon>
        <taxon>Magnoliopsida</taxon>
        <taxon>eudicotyledons</taxon>
        <taxon>Gunneridae</taxon>
        <taxon>Pentapetalae</taxon>
        <taxon>asterids</taxon>
        <taxon>lamiids</taxon>
        <taxon>Lamiales</taxon>
        <taxon>Bignoniaceae</taxon>
        <taxon>Crescentiina</taxon>
        <taxon>Tabebuia alliance</taxon>
        <taxon>Handroanthus</taxon>
    </lineage>
</organism>
<dbReference type="OrthoDB" id="910499at2759"/>
<reference evidence="3" key="1">
    <citation type="journal article" date="2018" name="Gigascience">
        <title>Genome assembly of the Pink Ipe (Handroanthus impetiginosus, Bignoniaceae), a highly valued, ecologically keystone Neotropical timber forest tree.</title>
        <authorList>
            <person name="Silva-Junior O.B."/>
            <person name="Grattapaglia D."/>
            <person name="Novaes E."/>
            <person name="Collevatti R.G."/>
        </authorList>
    </citation>
    <scope>NUCLEOTIDE SEQUENCE [LARGE SCALE GENOMIC DNA]</scope>
    <source>
        <strain evidence="3">cv. UFG-1</strain>
    </source>
</reference>
<proteinExistence type="predicted"/>
<dbReference type="EMBL" id="NKXS01006096">
    <property type="protein sequence ID" value="PIN02049.1"/>
    <property type="molecule type" value="Genomic_DNA"/>
</dbReference>
<dbReference type="PANTHER" id="PTHR46250:SF15">
    <property type="entry name" value="OS01G0523800 PROTEIN"/>
    <property type="match status" value="1"/>
</dbReference>
<evidence type="ECO:0008006" key="4">
    <source>
        <dbReference type="Google" id="ProtNLM"/>
    </source>
</evidence>
<name>A0A2G9G9T7_9LAMI</name>
<feature type="compositionally biased region" description="Polar residues" evidence="1">
    <location>
        <begin position="190"/>
        <end position="200"/>
    </location>
</feature>
<feature type="compositionally biased region" description="Basic and acidic residues" evidence="1">
    <location>
        <begin position="10"/>
        <end position="25"/>
    </location>
</feature>
<dbReference type="AlphaFoldDB" id="A0A2G9G9T7"/>
<keyword evidence="3" id="KW-1185">Reference proteome</keyword>